<sequence length="658" mass="71068">MGNVQSTGVEASRGTNPFISAESDFTVPNSLSSSAAFSIPSRIPASPLQFHPQHGEHVEISPDGTVARRVRSYCKGIVFSSRPLELYEMVCFRIKEQSSKQQQWSGALRIGLTTHNPAEVGDVASTLYLCPDLTSRLGFWAKPLPESCAGLDKVVHFQCLENGTIVFGVNGVCKGIAFDLSPFVALRNVPIWAVFDIYGTTVAIELLDSAVLNNLTSRPTMTSPGRNILMGLKHRQVLLRAEDLTSPAATPASAQSASRTSTFSPAPTQSSSSPAVVVSRKESTRFRSTHFSSLTLRPVRFYKELTGRNVRLVEEGRSARLAPGEFNNGYVFLPNTIPINQTLIVRIDENDWDFDGGLAFGLTTCSPTALCQGNLPDDADSLLDRPEYWIVAKDVATRPKKDDEFAFTIKRDGAVQISRNNNKATNFLFVDSSQHFYIFFELYGTTRQISLLGFSSTPPTTTASSRPSVTPSRPAVTSTPSPSAVRTTPAPRRTTTAVFTTSSTAPRPSVSTSSIPQPSLNASVSSTSRVTAGASISSITRDLIDLTVDLPPRKNNSGTAQKGPTMSIGGAGILNRAASTAAATGNVMRSSVERSASLPTAPGAEECCICFENQVNSVVYTCGHQVMCYECAMSHFRKGKTCPICRSEIKDIIRTYRT</sequence>
<dbReference type="InterPro" id="IPR037962">
    <property type="entry name" value="Neuralized"/>
</dbReference>
<comment type="caution">
    <text evidence="9">The sequence shown here is derived from an EMBL/GenBank/DDBJ whole genome shotgun (WGS) entry which is preliminary data.</text>
</comment>
<dbReference type="PROSITE" id="PS50089">
    <property type="entry name" value="ZF_RING_2"/>
    <property type="match status" value="1"/>
</dbReference>
<dbReference type="GO" id="GO:0008270">
    <property type="term" value="F:zinc ion binding"/>
    <property type="evidence" value="ECO:0007669"/>
    <property type="project" value="UniProtKB-KW"/>
</dbReference>
<dbReference type="EMBL" id="BDGG01000002">
    <property type="protein sequence ID" value="GAU92902.1"/>
    <property type="molecule type" value="Genomic_DNA"/>
</dbReference>
<evidence type="ECO:0000256" key="2">
    <source>
        <dbReference type="ARBA" id="ARBA00022737"/>
    </source>
</evidence>
<feature type="domain" description="NHR" evidence="8">
    <location>
        <begin position="47"/>
        <end position="209"/>
    </location>
</feature>
<evidence type="ECO:0000256" key="4">
    <source>
        <dbReference type="ARBA" id="ARBA00022833"/>
    </source>
</evidence>
<dbReference type="FunFam" id="2.60.120.920:FF:000005">
    <property type="entry name" value="Putative E3 ubiquitin-protein ligase NEURL1B"/>
    <property type="match status" value="1"/>
</dbReference>
<evidence type="ECO:0000259" key="7">
    <source>
        <dbReference type="PROSITE" id="PS50089"/>
    </source>
</evidence>
<protein>
    <recommendedName>
        <fullName evidence="11">Neuralized</fullName>
    </recommendedName>
</protein>
<gene>
    <name evidence="9" type="primary">RvY_04921-1</name>
    <name evidence="9" type="synonym">RvY_04921.1</name>
    <name evidence="9" type="ORF">RvY_04921</name>
</gene>
<keyword evidence="1" id="KW-0479">Metal-binding</keyword>
<dbReference type="Proteomes" id="UP000186922">
    <property type="component" value="Unassembled WGS sequence"/>
</dbReference>
<dbReference type="Gene3D" id="2.60.120.920">
    <property type="match status" value="2"/>
</dbReference>
<dbReference type="AlphaFoldDB" id="A0A1D1UYZ2"/>
<dbReference type="PANTHER" id="PTHR12429:SF6">
    <property type="entry name" value="PROTEIN NEURALIZED"/>
    <property type="match status" value="1"/>
</dbReference>
<evidence type="ECO:0000256" key="3">
    <source>
        <dbReference type="ARBA" id="ARBA00022771"/>
    </source>
</evidence>
<dbReference type="STRING" id="947166.A0A1D1UYZ2"/>
<dbReference type="InterPro" id="IPR013083">
    <property type="entry name" value="Znf_RING/FYVE/PHD"/>
</dbReference>
<feature type="domain" description="NHR" evidence="8">
    <location>
        <begin position="298"/>
        <end position="454"/>
    </location>
</feature>
<dbReference type="SMART" id="SM00184">
    <property type="entry name" value="RING"/>
    <property type="match status" value="1"/>
</dbReference>
<dbReference type="SUPFAM" id="SSF57850">
    <property type="entry name" value="RING/U-box"/>
    <property type="match status" value="1"/>
</dbReference>
<organism evidence="9 10">
    <name type="scientific">Ramazzottius varieornatus</name>
    <name type="common">Water bear</name>
    <name type="synonym">Tardigrade</name>
    <dbReference type="NCBI Taxonomy" id="947166"/>
    <lineage>
        <taxon>Eukaryota</taxon>
        <taxon>Metazoa</taxon>
        <taxon>Ecdysozoa</taxon>
        <taxon>Tardigrada</taxon>
        <taxon>Eutardigrada</taxon>
        <taxon>Parachela</taxon>
        <taxon>Hypsibioidea</taxon>
        <taxon>Ramazzottiidae</taxon>
        <taxon>Ramazzottius</taxon>
    </lineage>
</organism>
<feature type="compositionally biased region" description="Low complexity" evidence="6">
    <location>
        <begin position="248"/>
        <end position="278"/>
    </location>
</feature>
<keyword evidence="3 5" id="KW-0863">Zinc-finger</keyword>
<evidence type="ECO:0000313" key="10">
    <source>
        <dbReference type="Proteomes" id="UP000186922"/>
    </source>
</evidence>
<keyword evidence="2" id="KW-0677">Repeat</keyword>
<dbReference type="Pfam" id="PF07177">
    <property type="entry name" value="Neuralized"/>
    <property type="match status" value="2"/>
</dbReference>
<dbReference type="Gene3D" id="3.30.40.10">
    <property type="entry name" value="Zinc/RING finger domain, C3HC4 (zinc finger)"/>
    <property type="match status" value="1"/>
</dbReference>
<dbReference type="PROSITE" id="PS51065">
    <property type="entry name" value="NHR"/>
    <property type="match status" value="2"/>
</dbReference>
<dbReference type="InterPro" id="IPR001841">
    <property type="entry name" value="Znf_RING"/>
</dbReference>
<dbReference type="CDD" id="cd16647">
    <property type="entry name" value="mRING-HC-C3HC5_NEU1"/>
    <property type="match status" value="1"/>
</dbReference>
<dbReference type="InterPro" id="IPR043136">
    <property type="entry name" value="B30.2/SPRY_sf"/>
</dbReference>
<feature type="compositionally biased region" description="Low complexity" evidence="6">
    <location>
        <begin position="457"/>
        <end position="506"/>
    </location>
</feature>
<feature type="domain" description="RING-type" evidence="7">
    <location>
        <begin position="607"/>
        <end position="646"/>
    </location>
</feature>
<feature type="region of interest" description="Disordered" evidence="6">
    <location>
        <begin position="457"/>
        <end position="522"/>
    </location>
</feature>
<feature type="region of interest" description="Disordered" evidence="6">
    <location>
        <begin position="248"/>
        <end position="279"/>
    </location>
</feature>
<evidence type="ECO:0000256" key="5">
    <source>
        <dbReference type="PROSITE-ProRule" id="PRU00175"/>
    </source>
</evidence>
<dbReference type="SMART" id="SM00588">
    <property type="entry name" value="NEUZ"/>
    <property type="match status" value="2"/>
</dbReference>
<feature type="compositionally biased region" description="Polar residues" evidence="6">
    <location>
        <begin position="509"/>
        <end position="522"/>
    </location>
</feature>
<evidence type="ECO:0000256" key="6">
    <source>
        <dbReference type="SAM" id="MobiDB-lite"/>
    </source>
</evidence>
<dbReference type="InterPro" id="IPR006573">
    <property type="entry name" value="NHR_dom"/>
</dbReference>
<keyword evidence="4" id="KW-0862">Zinc</keyword>
<dbReference type="GO" id="GO:0061630">
    <property type="term" value="F:ubiquitin protein ligase activity"/>
    <property type="evidence" value="ECO:0007669"/>
    <property type="project" value="TreeGrafter"/>
</dbReference>
<dbReference type="OrthoDB" id="6078042at2759"/>
<accession>A0A1D1UYZ2</accession>
<dbReference type="PANTHER" id="PTHR12429">
    <property type="entry name" value="NEURALIZED"/>
    <property type="match status" value="1"/>
</dbReference>
<evidence type="ECO:0000256" key="1">
    <source>
        <dbReference type="ARBA" id="ARBA00022723"/>
    </source>
</evidence>
<proteinExistence type="predicted"/>
<dbReference type="Pfam" id="PF13920">
    <property type="entry name" value="zf-C3HC4_3"/>
    <property type="match status" value="1"/>
</dbReference>
<evidence type="ECO:0008006" key="11">
    <source>
        <dbReference type="Google" id="ProtNLM"/>
    </source>
</evidence>
<name>A0A1D1UYZ2_RAMVA</name>
<reference evidence="9 10" key="1">
    <citation type="journal article" date="2016" name="Nat. Commun.">
        <title>Extremotolerant tardigrade genome and improved radiotolerance of human cultured cells by tardigrade-unique protein.</title>
        <authorList>
            <person name="Hashimoto T."/>
            <person name="Horikawa D.D."/>
            <person name="Saito Y."/>
            <person name="Kuwahara H."/>
            <person name="Kozuka-Hata H."/>
            <person name="Shin-I T."/>
            <person name="Minakuchi Y."/>
            <person name="Ohishi K."/>
            <person name="Motoyama A."/>
            <person name="Aizu T."/>
            <person name="Enomoto A."/>
            <person name="Kondo K."/>
            <person name="Tanaka S."/>
            <person name="Hara Y."/>
            <person name="Koshikawa S."/>
            <person name="Sagara H."/>
            <person name="Miura T."/>
            <person name="Yokobori S."/>
            <person name="Miyagawa K."/>
            <person name="Suzuki Y."/>
            <person name="Kubo T."/>
            <person name="Oyama M."/>
            <person name="Kohara Y."/>
            <person name="Fujiyama A."/>
            <person name="Arakawa K."/>
            <person name="Katayama T."/>
            <person name="Toyoda A."/>
            <person name="Kunieda T."/>
        </authorList>
    </citation>
    <scope>NUCLEOTIDE SEQUENCE [LARGE SCALE GENOMIC DNA]</scope>
    <source>
        <strain evidence="9 10">YOKOZUNA-1</strain>
    </source>
</reference>
<evidence type="ECO:0000259" key="8">
    <source>
        <dbReference type="PROSITE" id="PS51065"/>
    </source>
</evidence>
<evidence type="ECO:0000313" key="9">
    <source>
        <dbReference type="EMBL" id="GAU92902.1"/>
    </source>
</evidence>
<keyword evidence="10" id="KW-1185">Reference proteome</keyword>